<feature type="compositionally biased region" description="Basic residues" evidence="1">
    <location>
        <begin position="1"/>
        <end position="16"/>
    </location>
</feature>
<evidence type="ECO:0000256" key="1">
    <source>
        <dbReference type="SAM" id="MobiDB-lite"/>
    </source>
</evidence>
<gene>
    <name evidence="2" type="primary">eif2b5_5</name>
    <name evidence="2" type="ORF">CK203_061987</name>
</gene>
<keyword evidence="2" id="KW-0648">Protein biosynthesis</keyword>
<accession>A0A438FXW3</accession>
<evidence type="ECO:0000313" key="2">
    <source>
        <dbReference type="EMBL" id="RVW64784.1"/>
    </source>
</evidence>
<evidence type="ECO:0000313" key="3">
    <source>
        <dbReference type="Proteomes" id="UP000288805"/>
    </source>
</evidence>
<dbReference type="PANTHER" id="PTHR45887:SF1">
    <property type="entry name" value="TRANSLATION INITIATION FACTOR EIF-2B SUBUNIT EPSILON"/>
    <property type="match status" value="1"/>
</dbReference>
<name>A0A438FXW3_VITVI</name>
<keyword evidence="2" id="KW-0396">Initiation factor</keyword>
<dbReference type="AlphaFoldDB" id="A0A438FXW3"/>
<organism evidence="2 3">
    <name type="scientific">Vitis vinifera</name>
    <name type="common">Grape</name>
    <dbReference type="NCBI Taxonomy" id="29760"/>
    <lineage>
        <taxon>Eukaryota</taxon>
        <taxon>Viridiplantae</taxon>
        <taxon>Streptophyta</taxon>
        <taxon>Embryophyta</taxon>
        <taxon>Tracheophyta</taxon>
        <taxon>Spermatophyta</taxon>
        <taxon>Magnoliopsida</taxon>
        <taxon>eudicotyledons</taxon>
        <taxon>Gunneridae</taxon>
        <taxon>Pentapetalae</taxon>
        <taxon>rosids</taxon>
        <taxon>Vitales</taxon>
        <taxon>Vitaceae</taxon>
        <taxon>Viteae</taxon>
        <taxon>Vitis</taxon>
    </lineage>
</organism>
<dbReference type="GO" id="GO:0003743">
    <property type="term" value="F:translation initiation factor activity"/>
    <property type="evidence" value="ECO:0007669"/>
    <property type="project" value="UniProtKB-KW"/>
</dbReference>
<proteinExistence type="predicted"/>
<dbReference type="Proteomes" id="UP000288805">
    <property type="component" value="Unassembled WGS sequence"/>
</dbReference>
<sequence>MVQRKGSTRRRCRRACPRPSSGHSLGGQLRPEVLLPLVNVPMIDYTLAWLESTGIEEFFVFCCVHSKQIHEDFVLITGDTVSNMSLTQELQEHKDRREKDNNAVMTMVIKRSKPSPITHQSQLGTDELLWQLILTQSNF</sequence>
<dbReference type="InterPro" id="IPR051956">
    <property type="entry name" value="eIF2B_epsilon"/>
</dbReference>
<dbReference type="InterPro" id="IPR029044">
    <property type="entry name" value="Nucleotide-diphossugar_trans"/>
</dbReference>
<dbReference type="Gene3D" id="3.90.550.10">
    <property type="entry name" value="Spore Coat Polysaccharide Biosynthesis Protein SpsA, Chain A"/>
    <property type="match status" value="1"/>
</dbReference>
<reference evidence="2 3" key="1">
    <citation type="journal article" date="2018" name="PLoS Genet.">
        <title>Population sequencing reveals clonal diversity and ancestral inbreeding in the grapevine cultivar Chardonnay.</title>
        <authorList>
            <person name="Roach M.J."/>
            <person name="Johnson D.L."/>
            <person name="Bohlmann J."/>
            <person name="van Vuuren H.J."/>
            <person name="Jones S.J."/>
            <person name="Pretorius I.S."/>
            <person name="Schmidt S.A."/>
            <person name="Borneman A.R."/>
        </authorList>
    </citation>
    <scope>NUCLEOTIDE SEQUENCE [LARGE SCALE GENOMIC DNA]</scope>
    <source>
        <strain evidence="3">cv. Chardonnay</strain>
        <tissue evidence="2">Leaf</tissue>
    </source>
</reference>
<dbReference type="PANTHER" id="PTHR45887">
    <property type="entry name" value="TRANSLATION INITIATION FACTOR EIF-2B SUBUNIT EPSILON"/>
    <property type="match status" value="1"/>
</dbReference>
<dbReference type="SUPFAM" id="SSF53448">
    <property type="entry name" value="Nucleotide-diphospho-sugar transferases"/>
    <property type="match status" value="1"/>
</dbReference>
<protein>
    <submittedName>
        <fullName evidence="2">Translation initiation factor eIF-2B subunit epsilon</fullName>
    </submittedName>
</protein>
<dbReference type="EMBL" id="QGNW01000705">
    <property type="protein sequence ID" value="RVW64784.1"/>
    <property type="molecule type" value="Genomic_DNA"/>
</dbReference>
<comment type="caution">
    <text evidence="2">The sequence shown here is derived from an EMBL/GenBank/DDBJ whole genome shotgun (WGS) entry which is preliminary data.</text>
</comment>
<feature type="region of interest" description="Disordered" evidence="1">
    <location>
        <begin position="1"/>
        <end position="27"/>
    </location>
</feature>